<comment type="catalytic activity">
    <reaction evidence="1">
        <text>Thiol-dependent hydrolysis of ester, thioester, amide, peptide and isopeptide bonds formed by the C-terminal Gly of ubiquitin (a 76-residue protein attached to proteins as an intracellular targeting signal).</text>
        <dbReference type="EC" id="3.4.19.12"/>
    </reaction>
</comment>
<dbReference type="PROSITE" id="PS00972">
    <property type="entry name" value="USP_1"/>
    <property type="match status" value="1"/>
</dbReference>
<dbReference type="InterPro" id="IPR008974">
    <property type="entry name" value="TRAF-like"/>
</dbReference>
<dbReference type="InterPro" id="IPR018200">
    <property type="entry name" value="USP_CS"/>
</dbReference>
<evidence type="ECO:0000256" key="3">
    <source>
        <dbReference type="ARBA" id="ARBA00012759"/>
    </source>
</evidence>
<feature type="region of interest" description="Disordered" evidence="8">
    <location>
        <begin position="531"/>
        <end position="559"/>
    </location>
</feature>
<evidence type="ECO:0000256" key="6">
    <source>
        <dbReference type="ARBA" id="ARBA00022801"/>
    </source>
</evidence>
<dbReference type="EC" id="3.4.19.12" evidence="3"/>
<comment type="similarity">
    <text evidence="2">Belongs to the peptidase C19 family.</text>
</comment>
<evidence type="ECO:0000259" key="9">
    <source>
        <dbReference type="PROSITE" id="PS50144"/>
    </source>
</evidence>
<dbReference type="SUPFAM" id="SSF54001">
    <property type="entry name" value="Cysteine proteinases"/>
    <property type="match status" value="1"/>
</dbReference>
<dbReference type="Gene3D" id="3.10.20.90">
    <property type="entry name" value="Phosphatidylinositol 3-kinase Catalytic Subunit, Chain A, domain 1"/>
    <property type="match status" value="2"/>
</dbReference>
<dbReference type="SUPFAM" id="SSF49599">
    <property type="entry name" value="TRAF domain-like"/>
    <property type="match status" value="1"/>
</dbReference>
<dbReference type="InterPro" id="IPR001394">
    <property type="entry name" value="Peptidase_C19_UCH"/>
</dbReference>
<feature type="region of interest" description="Disordered" evidence="8">
    <location>
        <begin position="860"/>
        <end position="893"/>
    </location>
</feature>
<evidence type="ECO:0000313" key="11">
    <source>
        <dbReference type="EMBL" id="KAJ1646573.1"/>
    </source>
</evidence>
<dbReference type="GO" id="GO:0004843">
    <property type="term" value="F:cysteine-type deubiquitinase activity"/>
    <property type="evidence" value="ECO:0007669"/>
    <property type="project" value="UniProtKB-EC"/>
</dbReference>
<dbReference type="Pfam" id="PF14533">
    <property type="entry name" value="USP7_C2"/>
    <property type="match status" value="1"/>
</dbReference>
<keyword evidence="4 11" id="KW-0645">Protease</keyword>
<dbReference type="InterPro" id="IPR002083">
    <property type="entry name" value="MATH/TRAF_dom"/>
</dbReference>
<evidence type="ECO:0000259" key="10">
    <source>
        <dbReference type="PROSITE" id="PS50235"/>
    </source>
</evidence>
<dbReference type="PROSITE" id="PS50235">
    <property type="entry name" value="USP_3"/>
    <property type="match status" value="1"/>
</dbReference>
<protein>
    <recommendedName>
        <fullName evidence="3">ubiquitinyl hydrolase 1</fullName>
        <ecNumber evidence="3">3.4.19.12</ecNumber>
    </recommendedName>
</protein>
<evidence type="ECO:0000256" key="2">
    <source>
        <dbReference type="ARBA" id="ARBA00009085"/>
    </source>
</evidence>
<dbReference type="SMART" id="SM00061">
    <property type="entry name" value="MATH"/>
    <property type="match status" value="1"/>
</dbReference>
<dbReference type="InterPro" id="IPR050164">
    <property type="entry name" value="Peptidase_C19"/>
</dbReference>
<keyword evidence="7" id="KW-0788">Thiol protease</keyword>
<dbReference type="GO" id="GO:0006508">
    <property type="term" value="P:proteolysis"/>
    <property type="evidence" value="ECO:0007669"/>
    <property type="project" value="UniProtKB-KW"/>
</dbReference>
<gene>
    <name evidence="11" type="primary">UBP15_1</name>
    <name evidence="11" type="ORF">LPJ64_001963</name>
</gene>
<evidence type="ECO:0000313" key="12">
    <source>
        <dbReference type="Proteomes" id="UP001145021"/>
    </source>
</evidence>
<feature type="region of interest" description="Disordered" evidence="8">
    <location>
        <begin position="1"/>
        <end position="59"/>
    </location>
</feature>
<dbReference type="PROSITE" id="PS00973">
    <property type="entry name" value="USP_2"/>
    <property type="match status" value="1"/>
</dbReference>
<dbReference type="Gene3D" id="3.90.70.10">
    <property type="entry name" value="Cysteine proteinases"/>
    <property type="match status" value="1"/>
</dbReference>
<comment type="caution">
    <text evidence="11">The sequence shown here is derived from an EMBL/GenBank/DDBJ whole genome shotgun (WGS) entry which is preliminary data.</text>
</comment>
<dbReference type="InterPro" id="IPR038765">
    <property type="entry name" value="Papain-like_cys_pep_sf"/>
</dbReference>
<feature type="compositionally biased region" description="Low complexity" evidence="8">
    <location>
        <begin position="38"/>
        <end position="51"/>
    </location>
</feature>
<dbReference type="GO" id="GO:0031647">
    <property type="term" value="P:regulation of protein stability"/>
    <property type="evidence" value="ECO:0007669"/>
    <property type="project" value="TreeGrafter"/>
</dbReference>
<dbReference type="Pfam" id="PF12436">
    <property type="entry name" value="USP7_ICP0_bdg"/>
    <property type="match status" value="1"/>
</dbReference>
<feature type="compositionally biased region" description="Polar residues" evidence="8">
    <location>
        <begin position="12"/>
        <end position="37"/>
    </location>
</feature>
<dbReference type="PROSITE" id="PS50144">
    <property type="entry name" value="MATH"/>
    <property type="match status" value="1"/>
</dbReference>
<evidence type="ECO:0000256" key="1">
    <source>
        <dbReference type="ARBA" id="ARBA00000707"/>
    </source>
</evidence>
<reference evidence="11" key="1">
    <citation type="submission" date="2022-07" db="EMBL/GenBank/DDBJ databases">
        <title>Phylogenomic reconstructions and comparative analyses of Kickxellomycotina fungi.</title>
        <authorList>
            <person name="Reynolds N.K."/>
            <person name="Stajich J.E."/>
            <person name="Barry K."/>
            <person name="Grigoriev I.V."/>
            <person name="Crous P."/>
            <person name="Smith M.E."/>
        </authorList>
    </citation>
    <scope>NUCLEOTIDE SEQUENCE</scope>
    <source>
        <strain evidence="11">NBRC 105413</strain>
    </source>
</reference>
<keyword evidence="12" id="KW-1185">Reference proteome</keyword>
<feature type="domain" description="USP" evidence="10">
    <location>
        <begin position="237"/>
        <end position="576"/>
    </location>
</feature>
<dbReference type="CDD" id="cd02659">
    <property type="entry name" value="peptidase_C19C"/>
    <property type="match status" value="1"/>
</dbReference>
<sequence length="1303" mass="147822">MERNSEGDFEPLNQSASESISLRENSRTPRSSASPNIAASSMARTTSAMPSVPCPEPTPAKEEEYFAAILPPDPKIEDEGHGCFHWVIDDWTQLPERMTSETFTVAGHDWGILLFPRGNQVSDTVSLYIEYKPKESDGSEWHACATFSLAMSNVEEPDIYTHKTTHHRFTPEESDWGFTNFPERQHLMMPSMENGGPALIDKGRVRISAYVRVHKDPFGVLWHNFHNYNSRLVTGFVGLRNQGATCYMNSLLQSLFFTNQFRDSVYQIPTENDDPKKSVALALQRVFYSLENSKDPVDTTELTKSFGWDSLESFMQHDVQEFNRVLQDSLETKMKGTVVDGAIAKLFEGKMKSYIRCVNVDYESSRVENYYDISLNVKGCKTLHDSFANYCEVEMLDGENKYQAEGHGLQDARKGVIFESFPPVLQLQLKRFEYDFMRDAMVKINDRHEFPPSIDLSEFLSDDADRSKSWKYNLHGVLVHSGDLHGGHYFALLRPTTEDRWFKFDDDRVVPVSRDEVFGEYFGGEFLQPGMQQKQLQQQHNQQQQQQQPNYAPPVVRNRPMSKRFTNAYMLVYIREALSDEVLGSGNVSAPEHLLKRIQHEKEERERREREQKELLNFLPVKVVSDREFAKHQGFDLCHFGQRQSAENQLFNERVPRKMILGEFKALYAQRTGRDPEKIRFWTMVSRVNKTIRCDSPLLADSMHLPIDHIKETRSPKWNDLRLYCEDWDPLIPHGRFLTEAPAAEESMIHTKFFDPQTQTMTGMKNMYVRAGDAVESIVPRLYEMANLPHSAAITLYEEVKPSLIEKMDVKLTFHQAEIQSGDIICFQVADSQGANGHINTVAEYFSDVQYRVSVRFVPRPPRSDSEPYASNNSVSGSDPELDADGKSKAHVFTGSKHTPYDRVAHWLAQQIGVNDPLKLRFFTVGPTGQPRQPVRRTQATTMSEMLPNTAYYTNAMLNSEGLHEFTVMYEILEVNIVEMESMRSIRVTFVGKSMREETQIDVLVSKLGMAQSLFEATYCKVEQILRGSQQRSSQQTSVSANDEAHLLSSPKPFRLRFYISAYHRFSKELNGTEPIADLGHVSINEVVAELLLPDVRERSVDDDSRMDTDGSDSLNGSGNGADIEVFHFYRDLGSTHGVPFLFRIYPGELWADTWERLQRKLGLSEMERKSIGIVYGAAGTLDLKRCRVIQGSLGSDSPTSTAMAGVNNNGSLDNVQPAATPPRVIDADAVASQTGRNIDQAAAALASEGLCLWDLVVQMSSEEPAPDTKVRAAGTLTGFIALNHVDRTSRRAQHQERAIKIN</sequence>
<dbReference type="EMBL" id="JANBOH010000056">
    <property type="protein sequence ID" value="KAJ1646573.1"/>
    <property type="molecule type" value="Genomic_DNA"/>
</dbReference>
<organism evidence="11 12">
    <name type="scientific">Coemansia asiatica</name>
    <dbReference type="NCBI Taxonomy" id="1052880"/>
    <lineage>
        <taxon>Eukaryota</taxon>
        <taxon>Fungi</taxon>
        <taxon>Fungi incertae sedis</taxon>
        <taxon>Zoopagomycota</taxon>
        <taxon>Kickxellomycotina</taxon>
        <taxon>Kickxellomycetes</taxon>
        <taxon>Kickxellales</taxon>
        <taxon>Kickxellaceae</taxon>
        <taxon>Coemansia</taxon>
    </lineage>
</organism>
<dbReference type="PANTHER" id="PTHR24006:SF644">
    <property type="entry name" value="UBIQUITIN CARBOXYL-TERMINAL HYDROLASE 7"/>
    <property type="match status" value="1"/>
</dbReference>
<dbReference type="Proteomes" id="UP001145021">
    <property type="component" value="Unassembled WGS sequence"/>
</dbReference>
<dbReference type="Pfam" id="PF00443">
    <property type="entry name" value="UCH"/>
    <property type="match status" value="1"/>
</dbReference>
<feature type="compositionally biased region" description="Low complexity" evidence="8">
    <location>
        <begin position="531"/>
        <end position="548"/>
    </location>
</feature>
<feature type="domain" description="MATH" evidence="9">
    <location>
        <begin position="81"/>
        <end position="211"/>
    </location>
</feature>
<evidence type="ECO:0000256" key="4">
    <source>
        <dbReference type="ARBA" id="ARBA00022670"/>
    </source>
</evidence>
<accession>A0A9W7XP15</accession>
<name>A0A9W7XP15_9FUNG</name>
<dbReference type="InterPro" id="IPR028889">
    <property type="entry name" value="USP"/>
</dbReference>
<dbReference type="InterPro" id="IPR024729">
    <property type="entry name" value="USP7_ICP0-binding_dom"/>
</dbReference>
<dbReference type="InterPro" id="IPR029346">
    <property type="entry name" value="USP_C"/>
</dbReference>
<dbReference type="PANTHER" id="PTHR24006">
    <property type="entry name" value="UBIQUITIN CARBOXYL-TERMINAL HYDROLASE"/>
    <property type="match status" value="1"/>
</dbReference>
<dbReference type="GO" id="GO:0016579">
    <property type="term" value="P:protein deubiquitination"/>
    <property type="evidence" value="ECO:0007669"/>
    <property type="project" value="InterPro"/>
</dbReference>
<dbReference type="Gene3D" id="2.60.210.10">
    <property type="entry name" value="Apoptosis, Tumor Necrosis Factor Receptor Associated Protein 2, Chain A"/>
    <property type="match status" value="1"/>
</dbReference>
<dbReference type="GO" id="GO:0005829">
    <property type="term" value="C:cytosol"/>
    <property type="evidence" value="ECO:0007669"/>
    <property type="project" value="TreeGrafter"/>
</dbReference>
<dbReference type="Pfam" id="PF22486">
    <property type="entry name" value="MATH_2"/>
    <property type="match status" value="1"/>
</dbReference>
<dbReference type="GO" id="GO:0005634">
    <property type="term" value="C:nucleus"/>
    <property type="evidence" value="ECO:0007669"/>
    <property type="project" value="TreeGrafter"/>
</dbReference>
<keyword evidence="6 11" id="KW-0378">Hydrolase</keyword>
<evidence type="ECO:0000256" key="7">
    <source>
        <dbReference type="ARBA" id="ARBA00022807"/>
    </source>
</evidence>
<evidence type="ECO:0000256" key="5">
    <source>
        <dbReference type="ARBA" id="ARBA00022786"/>
    </source>
</evidence>
<evidence type="ECO:0000256" key="8">
    <source>
        <dbReference type="SAM" id="MobiDB-lite"/>
    </source>
</evidence>
<proteinExistence type="inferred from homology"/>
<keyword evidence="5" id="KW-0833">Ubl conjugation pathway</keyword>